<dbReference type="EMBL" id="BARS01046037">
    <property type="protein sequence ID" value="GAG39246.1"/>
    <property type="molecule type" value="Genomic_DNA"/>
</dbReference>
<protein>
    <submittedName>
        <fullName evidence="1">Uncharacterized protein</fullName>
    </submittedName>
</protein>
<name>X0YRA1_9ZZZZ</name>
<dbReference type="AlphaFoldDB" id="X0YRA1"/>
<gene>
    <name evidence="1" type="ORF">S01H1_69345</name>
</gene>
<proteinExistence type="predicted"/>
<sequence length="228" mass="25351">GTYFNKQDGWELDLLHFRLMLRKGGATLTMSEIPAPTVEDPVKFTSAEVLVMDALIKSLDGTAGDIVKSTNLSESSAFRKRAMLLRNGIILPRAHVSIPQLGDRVISLLSPEIAGDIAPAWSKLPLTYQSQIQNMESGEKRVLLSTALPTGSSRDMITIMKDEISKVHRYKHNIHRVAAGSGLTTKVSSMFDRRAKTWKWDTSRYFDVVSYGVMRKEASESEIPLDLA</sequence>
<evidence type="ECO:0000313" key="1">
    <source>
        <dbReference type="EMBL" id="GAG39246.1"/>
    </source>
</evidence>
<organism evidence="1">
    <name type="scientific">marine sediment metagenome</name>
    <dbReference type="NCBI Taxonomy" id="412755"/>
    <lineage>
        <taxon>unclassified sequences</taxon>
        <taxon>metagenomes</taxon>
        <taxon>ecological metagenomes</taxon>
    </lineage>
</organism>
<accession>X0YRA1</accession>
<feature type="non-terminal residue" evidence="1">
    <location>
        <position position="1"/>
    </location>
</feature>
<reference evidence="1" key="1">
    <citation type="journal article" date="2014" name="Front. Microbiol.">
        <title>High frequency of phylogenetically diverse reductive dehalogenase-homologous genes in deep subseafloor sedimentary metagenomes.</title>
        <authorList>
            <person name="Kawai M."/>
            <person name="Futagami T."/>
            <person name="Toyoda A."/>
            <person name="Takaki Y."/>
            <person name="Nishi S."/>
            <person name="Hori S."/>
            <person name="Arai W."/>
            <person name="Tsubouchi T."/>
            <person name="Morono Y."/>
            <person name="Uchiyama I."/>
            <person name="Ito T."/>
            <person name="Fujiyama A."/>
            <person name="Inagaki F."/>
            <person name="Takami H."/>
        </authorList>
    </citation>
    <scope>NUCLEOTIDE SEQUENCE</scope>
    <source>
        <strain evidence="1">Expedition CK06-06</strain>
    </source>
</reference>
<comment type="caution">
    <text evidence="1">The sequence shown here is derived from an EMBL/GenBank/DDBJ whole genome shotgun (WGS) entry which is preliminary data.</text>
</comment>